<feature type="region of interest" description="Disordered" evidence="1">
    <location>
        <begin position="1"/>
        <end position="20"/>
    </location>
</feature>
<name>A0AAE1DW81_9GAST</name>
<evidence type="ECO:0000256" key="1">
    <source>
        <dbReference type="SAM" id="MobiDB-lite"/>
    </source>
</evidence>
<dbReference type="EMBL" id="JAWDGP010002177">
    <property type="protein sequence ID" value="KAK3785012.1"/>
    <property type="molecule type" value="Genomic_DNA"/>
</dbReference>
<feature type="region of interest" description="Disordered" evidence="1">
    <location>
        <begin position="87"/>
        <end position="106"/>
    </location>
</feature>
<dbReference type="AlphaFoldDB" id="A0AAE1DW81"/>
<accession>A0AAE1DW81</accession>
<sequence length="126" mass="14222">MKIVTGSITEDSEKEQKELNTTHTHLMVKEMKWEEWEVREKLGGGGEGNKENITRVGLVRREGTSLALVMFVHTTIVSSEKSLNTRDLNRLNRTEPLSRSNDMNVGGTYTEDKLRVLSAGHTIQPL</sequence>
<evidence type="ECO:0000313" key="2">
    <source>
        <dbReference type="EMBL" id="KAK3785012.1"/>
    </source>
</evidence>
<evidence type="ECO:0000313" key="3">
    <source>
        <dbReference type="Proteomes" id="UP001283361"/>
    </source>
</evidence>
<keyword evidence="3" id="KW-1185">Reference proteome</keyword>
<reference evidence="2" key="1">
    <citation type="journal article" date="2023" name="G3 (Bethesda)">
        <title>A reference genome for the long-term kleptoplast-retaining sea slug Elysia crispata morphotype clarki.</title>
        <authorList>
            <person name="Eastman K.E."/>
            <person name="Pendleton A.L."/>
            <person name="Shaikh M.A."/>
            <person name="Suttiyut T."/>
            <person name="Ogas R."/>
            <person name="Tomko P."/>
            <person name="Gavelis G."/>
            <person name="Widhalm J.R."/>
            <person name="Wisecaver J.H."/>
        </authorList>
    </citation>
    <scope>NUCLEOTIDE SEQUENCE</scope>
    <source>
        <strain evidence="2">ECLA1</strain>
    </source>
</reference>
<dbReference type="Proteomes" id="UP001283361">
    <property type="component" value="Unassembled WGS sequence"/>
</dbReference>
<proteinExistence type="predicted"/>
<protein>
    <submittedName>
        <fullName evidence="2">Uncharacterized protein</fullName>
    </submittedName>
</protein>
<comment type="caution">
    <text evidence="2">The sequence shown here is derived from an EMBL/GenBank/DDBJ whole genome shotgun (WGS) entry which is preliminary data.</text>
</comment>
<organism evidence="2 3">
    <name type="scientific">Elysia crispata</name>
    <name type="common">lettuce slug</name>
    <dbReference type="NCBI Taxonomy" id="231223"/>
    <lineage>
        <taxon>Eukaryota</taxon>
        <taxon>Metazoa</taxon>
        <taxon>Spiralia</taxon>
        <taxon>Lophotrochozoa</taxon>
        <taxon>Mollusca</taxon>
        <taxon>Gastropoda</taxon>
        <taxon>Heterobranchia</taxon>
        <taxon>Euthyneura</taxon>
        <taxon>Panpulmonata</taxon>
        <taxon>Sacoglossa</taxon>
        <taxon>Placobranchoidea</taxon>
        <taxon>Plakobranchidae</taxon>
        <taxon>Elysia</taxon>
    </lineage>
</organism>
<gene>
    <name evidence="2" type="ORF">RRG08_037964</name>
</gene>